<dbReference type="PANTHER" id="PTHR42711">
    <property type="entry name" value="ABC TRANSPORTER ATP-BINDING PROTEIN"/>
    <property type="match status" value="1"/>
</dbReference>
<keyword evidence="5 8" id="KW-0067">ATP-binding</keyword>
<dbReference type="InterPro" id="IPR003593">
    <property type="entry name" value="AAA+_ATPase"/>
</dbReference>
<dbReference type="SMART" id="SM00382">
    <property type="entry name" value="AAA"/>
    <property type="match status" value="1"/>
</dbReference>
<keyword evidence="6" id="KW-0046">Antibiotic resistance</keyword>
<dbReference type="PROSITE" id="PS00211">
    <property type="entry name" value="ABC_TRANSPORTER_1"/>
    <property type="match status" value="1"/>
</dbReference>
<comment type="caution">
    <text evidence="8">The sequence shown here is derived from an EMBL/GenBank/DDBJ whole genome shotgun (WGS) entry which is preliminary data.</text>
</comment>
<accession>A0ABT2JJD8</accession>
<evidence type="ECO:0000256" key="2">
    <source>
        <dbReference type="ARBA" id="ARBA00005417"/>
    </source>
</evidence>
<evidence type="ECO:0000256" key="4">
    <source>
        <dbReference type="ARBA" id="ARBA00022741"/>
    </source>
</evidence>
<dbReference type="InterPro" id="IPR003439">
    <property type="entry name" value="ABC_transporter-like_ATP-bd"/>
</dbReference>
<keyword evidence="3" id="KW-0813">Transport</keyword>
<evidence type="ECO:0000313" key="8">
    <source>
        <dbReference type="EMBL" id="MCT2587997.1"/>
    </source>
</evidence>
<comment type="similarity">
    <text evidence="2">Belongs to the ABC transporter superfamily.</text>
</comment>
<organism evidence="8 9">
    <name type="scientific">Actinophytocola gossypii</name>
    <dbReference type="NCBI Taxonomy" id="2812003"/>
    <lineage>
        <taxon>Bacteria</taxon>
        <taxon>Bacillati</taxon>
        <taxon>Actinomycetota</taxon>
        <taxon>Actinomycetes</taxon>
        <taxon>Pseudonocardiales</taxon>
        <taxon>Pseudonocardiaceae</taxon>
    </lineage>
</organism>
<dbReference type="InterPro" id="IPR015856">
    <property type="entry name" value="ABC_transpr_CbiO/EcfA_su"/>
</dbReference>
<evidence type="ECO:0000256" key="3">
    <source>
        <dbReference type="ARBA" id="ARBA00022448"/>
    </source>
</evidence>
<feature type="domain" description="ABC transporter" evidence="7">
    <location>
        <begin position="2"/>
        <end position="202"/>
    </location>
</feature>
<dbReference type="InterPro" id="IPR027417">
    <property type="entry name" value="P-loop_NTPase"/>
</dbReference>
<dbReference type="PANTHER" id="PTHR42711:SF5">
    <property type="entry name" value="ABC TRANSPORTER ATP-BINDING PROTEIN NATA"/>
    <property type="match status" value="1"/>
</dbReference>
<dbReference type="Gene3D" id="3.40.50.300">
    <property type="entry name" value="P-loop containing nucleotide triphosphate hydrolases"/>
    <property type="match status" value="1"/>
</dbReference>
<dbReference type="GO" id="GO:0005524">
    <property type="term" value="F:ATP binding"/>
    <property type="evidence" value="ECO:0007669"/>
    <property type="project" value="UniProtKB-KW"/>
</dbReference>
<name>A0ABT2JJD8_9PSEU</name>
<reference evidence="8 9" key="1">
    <citation type="submission" date="2021-02" db="EMBL/GenBank/DDBJ databases">
        <title>Actinophytocola xerophila sp. nov., isolated from soil of cotton cropping field.</title>
        <authorList>
            <person name="Huang R."/>
            <person name="Chen X."/>
            <person name="Ge X."/>
            <person name="Liu W."/>
        </authorList>
    </citation>
    <scope>NUCLEOTIDE SEQUENCE [LARGE SCALE GENOMIC DNA]</scope>
    <source>
        <strain evidence="8 9">S1-96</strain>
    </source>
</reference>
<dbReference type="InterPro" id="IPR050763">
    <property type="entry name" value="ABC_transporter_ATP-binding"/>
</dbReference>
<comment type="subcellular location">
    <subcellularLocation>
        <location evidence="1">Cell membrane</location>
        <topology evidence="1">Peripheral membrane protein</topology>
    </subcellularLocation>
</comment>
<protein>
    <submittedName>
        <fullName evidence="8">ABC transporter ATP-binding protein</fullName>
    </submittedName>
</protein>
<dbReference type="SUPFAM" id="SSF52540">
    <property type="entry name" value="P-loop containing nucleoside triphosphate hydrolases"/>
    <property type="match status" value="1"/>
</dbReference>
<dbReference type="CDD" id="cd03225">
    <property type="entry name" value="ABC_cobalt_CbiO_domain1"/>
    <property type="match status" value="1"/>
</dbReference>
<evidence type="ECO:0000313" key="9">
    <source>
        <dbReference type="Proteomes" id="UP001156441"/>
    </source>
</evidence>
<keyword evidence="9" id="KW-1185">Reference proteome</keyword>
<proteinExistence type="inferred from homology"/>
<keyword evidence="4" id="KW-0547">Nucleotide-binding</keyword>
<evidence type="ECO:0000256" key="1">
    <source>
        <dbReference type="ARBA" id="ARBA00004202"/>
    </source>
</evidence>
<dbReference type="EMBL" id="JAFFZE010000031">
    <property type="protein sequence ID" value="MCT2587997.1"/>
    <property type="molecule type" value="Genomic_DNA"/>
</dbReference>
<dbReference type="Proteomes" id="UP001156441">
    <property type="component" value="Unassembled WGS sequence"/>
</dbReference>
<dbReference type="PROSITE" id="PS50893">
    <property type="entry name" value="ABC_TRANSPORTER_2"/>
    <property type="match status" value="1"/>
</dbReference>
<dbReference type="InterPro" id="IPR017871">
    <property type="entry name" value="ABC_transporter-like_CS"/>
</dbReference>
<gene>
    <name evidence="8" type="ORF">JT362_33300</name>
</gene>
<evidence type="ECO:0000256" key="6">
    <source>
        <dbReference type="ARBA" id="ARBA00023251"/>
    </source>
</evidence>
<dbReference type="Pfam" id="PF00005">
    <property type="entry name" value="ABC_tran"/>
    <property type="match status" value="1"/>
</dbReference>
<evidence type="ECO:0000259" key="7">
    <source>
        <dbReference type="PROSITE" id="PS50893"/>
    </source>
</evidence>
<sequence length="203" mass="22494">MVDGLGMRAGEHWLFRDLDLAVADGECLVLAGANGSGKSTLLHCLYGLRHPTEGTVEVAGRAPDERDVRFRRDVAVLLDDSDFFAELSPRQHLELLLGTFGGEQETDQYDIDRWLDDAGLGERADVHAYHLSAGQRRRLLLLGAIARPHRVLLLDEPERALDVQGKEWLADLADAERKEGRTIVMATHHPPLLDVADHVVQLG</sequence>
<evidence type="ECO:0000256" key="5">
    <source>
        <dbReference type="ARBA" id="ARBA00022840"/>
    </source>
</evidence>